<dbReference type="Pfam" id="PF00905">
    <property type="entry name" value="Transpeptidase"/>
    <property type="match status" value="1"/>
</dbReference>
<dbReference type="Gene3D" id="3.90.1310.10">
    <property type="entry name" value="Penicillin-binding protein 2a (Domain 2)"/>
    <property type="match status" value="1"/>
</dbReference>
<dbReference type="Proteomes" id="UP000824250">
    <property type="component" value="Unassembled WGS sequence"/>
</dbReference>
<evidence type="ECO:0000259" key="13">
    <source>
        <dbReference type="Pfam" id="PF03717"/>
    </source>
</evidence>
<dbReference type="AlphaFoldDB" id="A0A9D1A3M5"/>
<evidence type="ECO:0000256" key="2">
    <source>
        <dbReference type="ARBA" id="ARBA00004236"/>
    </source>
</evidence>
<dbReference type="InterPro" id="IPR005311">
    <property type="entry name" value="PBP_dimer"/>
</dbReference>
<dbReference type="SUPFAM" id="SSF56601">
    <property type="entry name" value="beta-lactamase/transpeptidase-like"/>
    <property type="match status" value="1"/>
</dbReference>
<dbReference type="Gene3D" id="3.40.710.10">
    <property type="entry name" value="DD-peptidase/beta-lactamase superfamily"/>
    <property type="match status" value="1"/>
</dbReference>
<feature type="domain" description="Penicillin-binding protein transpeptidase" evidence="12">
    <location>
        <begin position="613"/>
        <end position="931"/>
    </location>
</feature>
<evidence type="ECO:0000256" key="5">
    <source>
        <dbReference type="ARBA" id="ARBA00022692"/>
    </source>
</evidence>
<dbReference type="Pfam" id="PF03717">
    <property type="entry name" value="PBP_dimer"/>
    <property type="match status" value="1"/>
</dbReference>
<gene>
    <name evidence="14" type="ORF">IAB28_00150</name>
</gene>
<evidence type="ECO:0000256" key="10">
    <source>
        <dbReference type="ARBA" id="ARBA00023316"/>
    </source>
</evidence>
<protein>
    <submittedName>
        <fullName evidence="14">Penicillin-binding protein</fullName>
    </submittedName>
</protein>
<evidence type="ECO:0000256" key="7">
    <source>
        <dbReference type="ARBA" id="ARBA00022984"/>
    </source>
</evidence>
<dbReference type="InterPro" id="IPR012338">
    <property type="entry name" value="Beta-lactam/transpept-like"/>
</dbReference>
<evidence type="ECO:0000256" key="8">
    <source>
        <dbReference type="ARBA" id="ARBA00022989"/>
    </source>
</evidence>
<keyword evidence="6" id="KW-0133">Cell shape</keyword>
<feature type="domain" description="Penicillin-binding protein dimerisation" evidence="13">
    <location>
        <begin position="65"/>
        <end position="328"/>
    </location>
</feature>
<evidence type="ECO:0000256" key="9">
    <source>
        <dbReference type="ARBA" id="ARBA00023136"/>
    </source>
</evidence>
<comment type="caution">
    <text evidence="14">The sequence shown here is derived from an EMBL/GenBank/DDBJ whole genome shotgun (WGS) entry which is preliminary data.</text>
</comment>
<evidence type="ECO:0000256" key="4">
    <source>
        <dbReference type="ARBA" id="ARBA00022475"/>
    </source>
</evidence>
<dbReference type="GO" id="GO:0009252">
    <property type="term" value="P:peptidoglycan biosynthetic process"/>
    <property type="evidence" value="ECO:0007669"/>
    <property type="project" value="UniProtKB-KW"/>
</dbReference>
<evidence type="ECO:0000259" key="12">
    <source>
        <dbReference type="Pfam" id="PF00905"/>
    </source>
</evidence>
<proteinExistence type="inferred from homology"/>
<evidence type="ECO:0000256" key="1">
    <source>
        <dbReference type="ARBA" id="ARBA00004167"/>
    </source>
</evidence>
<dbReference type="InterPro" id="IPR050515">
    <property type="entry name" value="Beta-lactam/transpept"/>
</dbReference>
<dbReference type="GO" id="GO:0071972">
    <property type="term" value="F:peptidoglycan L,D-transpeptidase activity"/>
    <property type="evidence" value="ECO:0007669"/>
    <property type="project" value="TreeGrafter"/>
</dbReference>
<comment type="subcellular location">
    <subcellularLocation>
        <location evidence="2">Cell membrane</location>
    </subcellularLocation>
    <subcellularLocation>
        <location evidence="1">Membrane</location>
        <topology evidence="1">Single-pass membrane protein</topology>
    </subcellularLocation>
</comment>
<keyword evidence="7" id="KW-0573">Peptidoglycan synthesis</keyword>
<keyword evidence="4" id="KW-1003">Cell membrane</keyword>
<feature type="transmembrane region" description="Helical" evidence="11">
    <location>
        <begin position="21"/>
        <end position="40"/>
    </location>
</feature>
<dbReference type="PANTHER" id="PTHR30627">
    <property type="entry name" value="PEPTIDOGLYCAN D,D-TRANSPEPTIDASE"/>
    <property type="match status" value="1"/>
</dbReference>
<evidence type="ECO:0000256" key="6">
    <source>
        <dbReference type="ARBA" id="ARBA00022960"/>
    </source>
</evidence>
<evidence type="ECO:0000256" key="11">
    <source>
        <dbReference type="SAM" id="Phobius"/>
    </source>
</evidence>
<dbReference type="Gene3D" id="1.10.10.1230">
    <property type="entry name" value="Penicillin-binding protein, N-terminal non-catalytic domain, head sub-domain"/>
    <property type="match status" value="1"/>
</dbReference>
<dbReference type="GO" id="GO:0071555">
    <property type="term" value="P:cell wall organization"/>
    <property type="evidence" value="ECO:0007669"/>
    <property type="project" value="UniProtKB-KW"/>
</dbReference>
<reference evidence="14" key="2">
    <citation type="journal article" date="2021" name="PeerJ">
        <title>Extensive microbial diversity within the chicken gut microbiome revealed by metagenomics and culture.</title>
        <authorList>
            <person name="Gilroy R."/>
            <person name="Ravi A."/>
            <person name="Getino M."/>
            <person name="Pursley I."/>
            <person name="Horton D.L."/>
            <person name="Alikhan N.F."/>
            <person name="Baker D."/>
            <person name="Gharbi K."/>
            <person name="Hall N."/>
            <person name="Watson M."/>
            <person name="Adriaenssens E.M."/>
            <person name="Foster-Nyarko E."/>
            <person name="Jarju S."/>
            <person name="Secka A."/>
            <person name="Antonio M."/>
            <person name="Oren A."/>
            <person name="Chaudhuri R.R."/>
            <person name="La Ragione R."/>
            <person name="Hildebrand F."/>
            <person name="Pallen M.J."/>
        </authorList>
    </citation>
    <scope>NUCLEOTIDE SEQUENCE</scope>
    <source>
        <strain evidence="14">CHK180-2868</strain>
    </source>
</reference>
<name>A0A9D1A3M5_9FIRM</name>
<keyword evidence="5 11" id="KW-0812">Transmembrane</keyword>
<dbReference type="GO" id="GO:0008360">
    <property type="term" value="P:regulation of cell shape"/>
    <property type="evidence" value="ECO:0007669"/>
    <property type="project" value="UniProtKB-KW"/>
</dbReference>
<reference evidence="14" key="1">
    <citation type="submission" date="2020-10" db="EMBL/GenBank/DDBJ databases">
        <authorList>
            <person name="Gilroy R."/>
        </authorList>
    </citation>
    <scope>NUCLEOTIDE SEQUENCE</scope>
    <source>
        <strain evidence="14">CHK180-2868</strain>
    </source>
</reference>
<evidence type="ECO:0000256" key="3">
    <source>
        <dbReference type="ARBA" id="ARBA00007171"/>
    </source>
</evidence>
<sequence>MFKDLLEISKDFFKKLFSSRLFILGVFMTFLFGVLSVRLFSLQIVNGADYQETYMAKTEKTISLTGTRGNIYDRNGSVLAYNELSYNVTIQDNGDYSTANERNRMLLLLIRILNRHGETVQGEFQVGFDSSGNMVFTSSSETSRKRFLADIYGLRTIDELDDEEGNYPSDITARELFDSRLFYYGLDAVTDENGEPVSMTDEEALAIINIRYTMGLTAYRKYESTTVAANVSKETMTDVLENSADLKGVSIDESTIRVYNDSQYFAPIIGYIGKIWEDELETLRKTNPDYELTDLVGKTGIEASMESVLQGTKGHQTMYVDNMGRILEIVDRKEPEAGKDLYLTIDRNLQIGVYHILEQQLAGVITSKLVNRDLDESDYSKGSAIPIPVKDAYYQLINNNVLDMEAFAAPEASQVEKSIYSKYSQAREQILSSLRSELLNEQAAALGTLPEDMFSYMQYIYSFLVNEGIIQTGQISQNADYYQAWREDAISLRDYLYAGIADSWIDTTKLDIETRYSDADDVYNRIAEYVMADLETDSSFAKRIYRYLINDGTVTGRELCLALYSQNVLAYDESEVRMLEQNGEEYAFQFIRQKISDIEITPAQLALDPCSASCVITDVNTGEVRCLVTYPSYDNNKFSGTVDAEYYSRLNNDLSLPLFNNATQAQKAPGSTFKPIMAIAALEEGVVGLTDTVDCTGRYTEITPNIRCWIYPGRHNELNVEQAIQNSCNVFFSEMAHRLSTDETGAYSPERGIEAIRKYASMFGLNETTGIEISETAPQMTTENPESSAIGQGTNAYSNVQLARYISAVANRGTVYQLSLLDKMTDSQGNLVEDFTPAVRSEVDIQDSTWNAVHTGMRRVISDGSASRIFNDLEVNIAGKTGTAEEVKNGHTINHAFFVSFAPFDHPEIAVTVNIPYGYTSTNAATAAKNIYRFYYGYTDLDYILNNSALNVSTVEIGD</sequence>
<dbReference type="SUPFAM" id="SSF56519">
    <property type="entry name" value="Penicillin binding protein dimerisation domain"/>
    <property type="match status" value="1"/>
</dbReference>
<dbReference type="PANTHER" id="PTHR30627:SF2">
    <property type="entry name" value="PEPTIDOGLYCAN D,D-TRANSPEPTIDASE MRDA"/>
    <property type="match status" value="1"/>
</dbReference>
<dbReference type="GO" id="GO:0005886">
    <property type="term" value="C:plasma membrane"/>
    <property type="evidence" value="ECO:0007669"/>
    <property type="project" value="UniProtKB-SubCell"/>
</dbReference>
<dbReference type="InterPro" id="IPR001460">
    <property type="entry name" value="PCN-bd_Tpept"/>
</dbReference>
<accession>A0A9D1A3M5</accession>
<dbReference type="EMBL" id="DVGC01000001">
    <property type="protein sequence ID" value="HIR04375.1"/>
    <property type="molecule type" value="Genomic_DNA"/>
</dbReference>
<keyword evidence="10" id="KW-0961">Cell wall biogenesis/degradation</keyword>
<keyword evidence="9 11" id="KW-0472">Membrane</keyword>
<evidence type="ECO:0000313" key="15">
    <source>
        <dbReference type="Proteomes" id="UP000824250"/>
    </source>
</evidence>
<organism evidence="14 15">
    <name type="scientific">Candidatus Copromonas faecavium</name>
    <name type="common">nom. illeg.</name>
    <dbReference type="NCBI Taxonomy" id="2840740"/>
    <lineage>
        <taxon>Bacteria</taxon>
        <taxon>Bacillati</taxon>
        <taxon>Bacillota</taxon>
        <taxon>Clostridia</taxon>
        <taxon>Lachnospirales</taxon>
        <taxon>Lachnospiraceae</taxon>
        <taxon>Candidatus Copromonas (nom. illeg.)</taxon>
    </lineage>
</organism>
<dbReference type="InterPro" id="IPR036138">
    <property type="entry name" value="PBP_dimer_sf"/>
</dbReference>
<keyword evidence="8 11" id="KW-1133">Transmembrane helix</keyword>
<evidence type="ECO:0000313" key="14">
    <source>
        <dbReference type="EMBL" id="HIR04375.1"/>
    </source>
</evidence>
<comment type="similarity">
    <text evidence="3">Belongs to the transpeptidase family.</text>
</comment>
<dbReference type="GO" id="GO:0008658">
    <property type="term" value="F:penicillin binding"/>
    <property type="evidence" value="ECO:0007669"/>
    <property type="project" value="InterPro"/>
</dbReference>